<accession>A0A386U982</accession>
<dbReference type="Gene3D" id="3.10.50.30">
    <property type="entry name" value="Transcription elongation factor, GreA/GreB, C-terminal domain"/>
    <property type="match status" value="1"/>
</dbReference>
<gene>
    <name evidence="3" type="ORF">MPRG_35360</name>
    <name evidence="4" type="ORF">QXL92_04455</name>
</gene>
<dbReference type="KEGG" id="mpag:C0J29_20030"/>
<keyword evidence="5" id="KW-1185">Reference proteome</keyword>
<dbReference type="Pfam" id="PF01272">
    <property type="entry name" value="GreA_GreB"/>
    <property type="match status" value="1"/>
</dbReference>
<dbReference type="GO" id="GO:0032784">
    <property type="term" value="P:regulation of DNA-templated transcription elongation"/>
    <property type="evidence" value="ECO:0007669"/>
    <property type="project" value="InterPro"/>
</dbReference>
<dbReference type="InterPro" id="IPR036953">
    <property type="entry name" value="GreA/GreB_C_sf"/>
</dbReference>
<feature type="region of interest" description="Disordered" evidence="1">
    <location>
        <begin position="151"/>
        <end position="171"/>
    </location>
</feature>
<dbReference type="RefSeq" id="WP_065042720.1">
    <property type="nucleotide sequence ID" value="NZ_BLKX01000001.1"/>
</dbReference>
<dbReference type="SUPFAM" id="SSF54534">
    <property type="entry name" value="FKBP-like"/>
    <property type="match status" value="1"/>
</dbReference>
<keyword evidence="4" id="KW-0251">Elongation factor</keyword>
<dbReference type="AlphaFoldDB" id="A0A386U982"/>
<evidence type="ECO:0000313" key="3">
    <source>
        <dbReference type="EMBL" id="GFG80260.1"/>
    </source>
</evidence>
<evidence type="ECO:0000313" key="5">
    <source>
        <dbReference type="Proteomes" id="UP000465240"/>
    </source>
</evidence>
<evidence type="ECO:0000256" key="1">
    <source>
        <dbReference type="SAM" id="MobiDB-lite"/>
    </source>
</evidence>
<name>A0A386U982_9MYCO</name>
<protein>
    <submittedName>
        <fullName evidence="4">GreA/GreB family elongation factor</fullName>
    </submittedName>
    <submittedName>
        <fullName evidence="3">Transcription elongation factor GreA</fullName>
    </submittedName>
</protein>
<evidence type="ECO:0000313" key="4">
    <source>
        <dbReference type="EMBL" id="MDP7734001.1"/>
    </source>
</evidence>
<sequence>MTGNERVWMTRKAYIGLHMRLAALRAGADSEVSTGENASDIIAAEHQARHARISRIHDLIANAIVGEDPPDDGLAEPGMVLTVRYDDTAETETFLLGVRGVEDADIEVFSPQSPLGRAIVGARPGDRRSYYNPDGVKLSVTLLDAAPYGTYASTSKPDQPVSARESGSAAA</sequence>
<dbReference type="GO" id="GO:0003677">
    <property type="term" value="F:DNA binding"/>
    <property type="evidence" value="ECO:0007669"/>
    <property type="project" value="InterPro"/>
</dbReference>
<keyword evidence="4" id="KW-0648">Protein biosynthesis</keyword>
<dbReference type="InterPro" id="IPR018151">
    <property type="entry name" value="TF_GreA/GreB_CS"/>
</dbReference>
<dbReference type="GO" id="GO:0003746">
    <property type="term" value="F:translation elongation factor activity"/>
    <property type="evidence" value="ECO:0007669"/>
    <property type="project" value="UniProtKB-KW"/>
</dbReference>
<feature type="domain" description="Transcription elongation factor GreA/GreB C-terminal" evidence="2">
    <location>
        <begin position="76"/>
        <end position="144"/>
    </location>
</feature>
<dbReference type="EMBL" id="JAUFSA010000001">
    <property type="protein sequence ID" value="MDP7734001.1"/>
    <property type="molecule type" value="Genomic_DNA"/>
</dbReference>
<evidence type="ECO:0000259" key="2">
    <source>
        <dbReference type="Pfam" id="PF01272"/>
    </source>
</evidence>
<comment type="caution">
    <text evidence="4">The sequence shown here is derived from an EMBL/GenBank/DDBJ whole genome shotgun (WGS) entry which is preliminary data.</text>
</comment>
<evidence type="ECO:0000313" key="6">
    <source>
        <dbReference type="Proteomes" id="UP001229081"/>
    </source>
</evidence>
<dbReference type="EMBL" id="BLKX01000001">
    <property type="protein sequence ID" value="GFG80260.1"/>
    <property type="molecule type" value="Genomic_DNA"/>
</dbReference>
<reference evidence="4" key="3">
    <citation type="submission" date="2023-06" db="EMBL/GenBank/DDBJ databases">
        <title>Identification of two novel mycobacterium reveal diversities and complexities of Mycobacterium gordonae clade.</title>
        <authorList>
            <person name="Matsumoto Y."/>
            <person name="Nakamura S."/>
            <person name="Motooka D."/>
            <person name="Fukushima K."/>
        </authorList>
    </citation>
    <scope>NUCLEOTIDE SEQUENCE</scope>
    <source>
        <strain evidence="4">TY812</strain>
    </source>
</reference>
<dbReference type="InterPro" id="IPR001437">
    <property type="entry name" value="Tscrpt_elong_fac_GreA/B_C"/>
</dbReference>
<dbReference type="Proteomes" id="UP000465240">
    <property type="component" value="Unassembled WGS sequence"/>
</dbReference>
<reference evidence="3 5" key="1">
    <citation type="journal article" date="2019" name="Emerg. Microbes Infect.">
        <title>Comprehensive subspecies identification of 175 nontuberculous mycobacteria species based on 7547 genomic profiles.</title>
        <authorList>
            <person name="Matsumoto Y."/>
            <person name="Kinjo T."/>
            <person name="Motooka D."/>
            <person name="Nabeya D."/>
            <person name="Jung N."/>
            <person name="Uechi K."/>
            <person name="Horii T."/>
            <person name="Iida T."/>
            <person name="Fujita J."/>
            <person name="Nakamura S."/>
        </authorList>
    </citation>
    <scope>NUCLEOTIDE SEQUENCE [LARGE SCALE GENOMIC DNA]</scope>
    <source>
        <strain evidence="3 5">JCM 18565</strain>
    </source>
</reference>
<dbReference type="PROSITE" id="PS00830">
    <property type="entry name" value="GREAB_2"/>
    <property type="match status" value="1"/>
</dbReference>
<organism evidence="4 6">
    <name type="scientific">Mycobacterium paragordonae</name>
    <dbReference type="NCBI Taxonomy" id="1389713"/>
    <lineage>
        <taxon>Bacteria</taxon>
        <taxon>Bacillati</taxon>
        <taxon>Actinomycetota</taxon>
        <taxon>Actinomycetes</taxon>
        <taxon>Mycobacteriales</taxon>
        <taxon>Mycobacteriaceae</taxon>
        <taxon>Mycobacterium</taxon>
    </lineage>
</organism>
<dbReference type="Proteomes" id="UP001229081">
    <property type="component" value="Unassembled WGS sequence"/>
</dbReference>
<reference evidence="3" key="2">
    <citation type="submission" date="2020-02" db="EMBL/GenBank/DDBJ databases">
        <authorList>
            <person name="Matsumoto Y."/>
            <person name="Kinjo T."/>
            <person name="Motooka D."/>
            <person name="Nabeya D."/>
            <person name="Jung N."/>
            <person name="Uechi K."/>
            <person name="Horii T."/>
            <person name="Iida T."/>
            <person name="Fujita J."/>
            <person name="Nakamura S."/>
        </authorList>
    </citation>
    <scope>NUCLEOTIDE SEQUENCE</scope>
    <source>
        <strain evidence="3">JCM 18565</strain>
    </source>
</reference>
<proteinExistence type="predicted"/>